<feature type="domain" description="VWFA" evidence="1">
    <location>
        <begin position="5"/>
        <end position="231"/>
    </location>
</feature>
<dbReference type="InterPro" id="IPR002035">
    <property type="entry name" value="VWF_A"/>
</dbReference>
<reference evidence="2" key="1">
    <citation type="submission" date="2021-01" db="EMBL/GenBank/DDBJ databases">
        <title>Whole genome shotgun sequence of Catellatospora methionotrophica NBRC 14553.</title>
        <authorList>
            <person name="Komaki H."/>
            <person name="Tamura T."/>
        </authorList>
    </citation>
    <scope>NUCLEOTIDE SEQUENCE</scope>
    <source>
        <strain evidence="2">NBRC 14553</strain>
    </source>
</reference>
<dbReference type="Proteomes" id="UP000660339">
    <property type="component" value="Unassembled WGS sequence"/>
</dbReference>
<dbReference type="EMBL" id="BONJ01000001">
    <property type="protein sequence ID" value="GIG11780.1"/>
    <property type="molecule type" value="Genomic_DNA"/>
</dbReference>
<evidence type="ECO:0000313" key="2">
    <source>
        <dbReference type="EMBL" id="GIG11780.1"/>
    </source>
</evidence>
<name>A0A8J3L3F5_9ACTN</name>
<dbReference type="SUPFAM" id="SSF53300">
    <property type="entry name" value="vWA-like"/>
    <property type="match status" value="1"/>
</dbReference>
<protein>
    <recommendedName>
        <fullName evidence="1">VWFA domain-containing protein</fullName>
    </recommendedName>
</protein>
<dbReference type="NCBIfam" id="NF040603">
    <property type="entry name" value="choice_anch_P"/>
    <property type="match status" value="1"/>
</dbReference>
<proteinExistence type="predicted"/>
<dbReference type="SUPFAM" id="SSF49299">
    <property type="entry name" value="PKD domain"/>
    <property type="match status" value="1"/>
</dbReference>
<gene>
    <name evidence="2" type="ORF">Cme02nite_01120</name>
</gene>
<dbReference type="Pfam" id="PF18911">
    <property type="entry name" value="PKD_4"/>
    <property type="match status" value="1"/>
</dbReference>
<dbReference type="GO" id="GO:0005975">
    <property type="term" value="P:carbohydrate metabolic process"/>
    <property type="evidence" value="ECO:0007669"/>
    <property type="project" value="UniProtKB-ARBA"/>
</dbReference>
<dbReference type="InterPro" id="IPR000601">
    <property type="entry name" value="PKD_dom"/>
</dbReference>
<dbReference type="AlphaFoldDB" id="A0A8J3L3F5"/>
<comment type="caution">
    <text evidence="2">The sequence shown here is derived from an EMBL/GenBank/DDBJ whole genome shotgun (WGS) entry which is preliminary data.</text>
</comment>
<dbReference type="InterPro" id="IPR013783">
    <property type="entry name" value="Ig-like_fold"/>
</dbReference>
<accession>A0A8J3L3F5</accession>
<sequence>MVSTSLTYVLDVSGSTASTNGCGGDQNGDGSANTVLDCEIAAAKTLNGQTLVAPVAGTIAAVGAAVFGDSGAAADVGPATGQQLSTGPSTDANANGTRDIDEVLSSAFISGGLNQFPPVKNVGGTTSFPSGITAATTAAAAPANPPGRTLRRIVVFLSDGMNNGAAIDTALAAVPASVDFYTFAVGSGSACGGATGNTLRQIANATGGTCTEVDDPADLPAILPSVIASELTSLTLRVDGTVVASPFTVTPVLPQNGPKSVSYSVNTNALTAGSHQVCVLANGSDGGGTGSVTDCRTIVINAPPVVNAGGAYAGKEGTPIGIAGSVVDPDGPALTTSWTAAPQSGVDSGAACTFANPAATSTTVTCTDDGVYKLTLSAGDGVNATVSAATTLTLTNVAPQVTVSAPANGALFTKGTTVAFTAPFTDIGRNDSHTCSVNFDDGTPAATGTVVESPGSGTCTVSHAFTAVGPHDVLVRVTDDDGAAATAVVRVVVYLPGGAFGLQAKGLLLTLPRTPDATCPPDKTLTRTPVNAAPLLTTGVLNASCTLDPATGTTTAKASVDGATLLNGVINLSVIETTSTSGAAGVTRTSRVVGTVNGSAVGTDQPRTIGIPGIAVVYLNENSTNASGQLVRNAVRVEVLGALGIVTEEIILAETHLG</sequence>
<dbReference type="Gene3D" id="2.60.40.10">
    <property type="entry name" value="Immunoglobulins"/>
    <property type="match status" value="2"/>
</dbReference>
<dbReference type="PROSITE" id="PS50234">
    <property type="entry name" value="VWFA"/>
    <property type="match status" value="1"/>
</dbReference>
<evidence type="ECO:0000313" key="3">
    <source>
        <dbReference type="Proteomes" id="UP000660339"/>
    </source>
</evidence>
<dbReference type="Gene3D" id="3.40.50.410">
    <property type="entry name" value="von Willebrand factor, type A domain"/>
    <property type="match status" value="1"/>
</dbReference>
<keyword evidence="3" id="KW-1185">Reference proteome</keyword>
<evidence type="ECO:0000259" key="1">
    <source>
        <dbReference type="PROSITE" id="PS50234"/>
    </source>
</evidence>
<dbReference type="InterPro" id="IPR035986">
    <property type="entry name" value="PKD_dom_sf"/>
</dbReference>
<organism evidence="2 3">
    <name type="scientific">Catellatospora methionotrophica</name>
    <dbReference type="NCBI Taxonomy" id="121620"/>
    <lineage>
        <taxon>Bacteria</taxon>
        <taxon>Bacillati</taxon>
        <taxon>Actinomycetota</taxon>
        <taxon>Actinomycetes</taxon>
        <taxon>Micromonosporales</taxon>
        <taxon>Micromonosporaceae</taxon>
        <taxon>Catellatospora</taxon>
    </lineage>
</organism>
<dbReference type="InterPro" id="IPR036465">
    <property type="entry name" value="vWFA_dom_sf"/>
</dbReference>